<proteinExistence type="predicted"/>
<protein>
    <submittedName>
        <fullName evidence="2">Uncharacterized protein</fullName>
    </submittedName>
</protein>
<gene>
    <name evidence="2" type="ORF">EYF80_057900</name>
</gene>
<name>A0A4Z2ETI4_9TELE</name>
<comment type="caution">
    <text evidence="2">The sequence shown here is derived from an EMBL/GenBank/DDBJ whole genome shotgun (WGS) entry which is preliminary data.</text>
</comment>
<feature type="region of interest" description="Disordered" evidence="1">
    <location>
        <begin position="62"/>
        <end position="126"/>
    </location>
</feature>
<dbReference type="EMBL" id="SRLO01003038">
    <property type="protein sequence ID" value="TNN31940.1"/>
    <property type="molecule type" value="Genomic_DNA"/>
</dbReference>
<sequence length="126" mass="14158">MQCCTHQLYALWEGAVLPVLLRKPLQNATLTFALRCGQRGSPPALELQRFQVLMWLCTPPGLQPSHYSHGVLRKERTSSWESNQSNRSNRSRPASPQPPGLLPTLLEDNAHSKWNRNVLKGHEPAG</sequence>
<feature type="compositionally biased region" description="Low complexity" evidence="1">
    <location>
        <begin position="79"/>
        <end position="94"/>
    </location>
</feature>
<reference evidence="2 3" key="1">
    <citation type="submission" date="2019-03" db="EMBL/GenBank/DDBJ databases">
        <title>First draft genome of Liparis tanakae, snailfish: a comprehensive survey of snailfish specific genes.</title>
        <authorList>
            <person name="Kim W."/>
            <person name="Song I."/>
            <person name="Jeong J.-H."/>
            <person name="Kim D."/>
            <person name="Kim S."/>
            <person name="Ryu S."/>
            <person name="Song J.Y."/>
            <person name="Lee S.K."/>
        </authorList>
    </citation>
    <scope>NUCLEOTIDE SEQUENCE [LARGE SCALE GENOMIC DNA]</scope>
    <source>
        <tissue evidence="2">Muscle</tissue>
    </source>
</reference>
<organism evidence="2 3">
    <name type="scientific">Liparis tanakae</name>
    <name type="common">Tanaka's snailfish</name>
    <dbReference type="NCBI Taxonomy" id="230148"/>
    <lineage>
        <taxon>Eukaryota</taxon>
        <taxon>Metazoa</taxon>
        <taxon>Chordata</taxon>
        <taxon>Craniata</taxon>
        <taxon>Vertebrata</taxon>
        <taxon>Euteleostomi</taxon>
        <taxon>Actinopterygii</taxon>
        <taxon>Neopterygii</taxon>
        <taxon>Teleostei</taxon>
        <taxon>Neoteleostei</taxon>
        <taxon>Acanthomorphata</taxon>
        <taxon>Eupercaria</taxon>
        <taxon>Perciformes</taxon>
        <taxon>Cottioidei</taxon>
        <taxon>Cottales</taxon>
        <taxon>Liparidae</taxon>
        <taxon>Liparis</taxon>
    </lineage>
</organism>
<evidence type="ECO:0000313" key="3">
    <source>
        <dbReference type="Proteomes" id="UP000314294"/>
    </source>
</evidence>
<evidence type="ECO:0000313" key="2">
    <source>
        <dbReference type="EMBL" id="TNN31940.1"/>
    </source>
</evidence>
<dbReference type="Proteomes" id="UP000314294">
    <property type="component" value="Unassembled WGS sequence"/>
</dbReference>
<dbReference type="AlphaFoldDB" id="A0A4Z2ETI4"/>
<evidence type="ECO:0000256" key="1">
    <source>
        <dbReference type="SAM" id="MobiDB-lite"/>
    </source>
</evidence>
<keyword evidence="3" id="KW-1185">Reference proteome</keyword>
<accession>A0A4Z2ETI4</accession>